<dbReference type="InterPro" id="IPR052789">
    <property type="entry name" value="SSUH2_homolog"/>
</dbReference>
<dbReference type="PANTHER" id="PTHR48465:SF1">
    <property type="entry name" value="PROTEIN SSUH2 HOMOLOG"/>
    <property type="match status" value="1"/>
</dbReference>
<name>A0A0K0E4T1_STRER</name>
<dbReference type="PANTHER" id="PTHR48465">
    <property type="entry name" value="PROTEIN SSUH2 HOMOLOG"/>
    <property type="match status" value="1"/>
</dbReference>
<protein>
    <submittedName>
        <fullName evidence="1">Protein SSUH2 homolog</fullName>
    </submittedName>
</protein>
<organism evidence="1">
    <name type="scientific">Strongyloides stercoralis</name>
    <name type="common">Threadworm</name>
    <dbReference type="NCBI Taxonomy" id="6248"/>
    <lineage>
        <taxon>Eukaryota</taxon>
        <taxon>Metazoa</taxon>
        <taxon>Ecdysozoa</taxon>
        <taxon>Nematoda</taxon>
        <taxon>Chromadorea</taxon>
        <taxon>Rhabditida</taxon>
        <taxon>Tylenchina</taxon>
        <taxon>Panagrolaimomorpha</taxon>
        <taxon>Strongyloidoidea</taxon>
        <taxon>Strongyloididae</taxon>
        <taxon>Strongyloides</taxon>
    </lineage>
</organism>
<dbReference type="WBParaSite" id="SSTP_0000450100.1">
    <property type="protein sequence ID" value="SSTP_0000450100.1"/>
    <property type="gene ID" value="SSTP_0000450100"/>
</dbReference>
<dbReference type="AlphaFoldDB" id="A0A0K0E4T1"/>
<evidence type="ECO:0000313" key="1">
    <source>
        <dbReference type="WBParaSite" id="SSTP_0000450100.1"/>
    </source>
</evidence>
<accession>A0A0K0E4T1</accession>
<proteinExistence type="predicted"/>
<reference evidence="1" key="1">
    <citation type="submission" date="2015-08" db="UniProtKB">
        <authorList>
            <consortium name="WormBaseParasite"/>
        </authorList>
    </citation>
    <scope>IDENTIFICATION</scope>
</reference>
<sequence length="456" mass="51738">MGNYLIITILSIFIIVKKKDDLSRLSKRRLRTMTESSNEYSQLESLFSVIQPPNGSQRTRLESLPENRSFTYGIPISEYEIREAVAKEAKERKLWRYKAVKNMQIDNIEHSSCFHYVLESFTEQRSIAQATEPYTIGSHIDNSIYLERQSEVDNNPTSSNQRRSPVQENDTINPWEYMIEPCSDFVSQTKVIELPGSSHIIACTNCSAEGQQHCFHCRGNGTDKCNYCRGTGMKAGVAHPAIYTHPMIGTFPHADMNMGYPGSGSVIVRPHDKRQSYAAGTPVHFMMKAGLPPPGIGQHDLCIFCRGRGIKDCTHCKGQGRKSCITCNGTGNLREFTKLKVFFAVERSDFFTESEIPQHLFHFATGDQVFYECHPYVLPLKKFEAKEVNEGSRKLCAEHLQRSLGSTKMLKQRHFVDAIPVAKVYYTMGKHSGIFWVYGKEHLCYIPKKSSSCVIL</sequence>